<sequence>MTDNQPQENKPDTVQHINLKVTASDGGEIAFKIKRTTPLQRLMDAYIQKTGQDRNSVRFTCDGQRIDGAQTPDELEMEDNDIIQVNVMQVGGASFW</sequence>
<dbReference type="Pfam" id="PF11976">
    <property type="entry name" value="Rad60-SLD"/>
    <property type="match status" value="1"/>
</dbReference>
<evidence type="ECO:0000313" key="2">
    <source>
        <dbReference type="EMBL" id="KAJ3177795.1"/>
    </source>
</evidence>
<dbReference type="CDD" id="cd16116">
    <property type="entry name" value="Ubl_Smt3_like"/>
    <property type="match status" value="1"/>
</dbReference>
<dbReference type="SUPFAM" id="SSF54236">
    <property type="entry name" value="Ubiquitin-like"/>
    <property type="match status" value="1"/>
</dbReference>
<dbReference type="PANTHER" id="PTHR10562">
    <property type="entry name" value="SMALL UBIQUITIN-RELATED MODIFIER"/>
    <property type="match status" value="1"/>
</dbReference>
<keyword evidence="3" id="KW-1185">Reference proteome</keyword>
<accession>A0AAD5XQV3</accession>
<dbReference type="Gene3D" id="3.10.20.90">
    <property type="entry name" value="Phosphatidylinositol 3-kinase Catalytic Subunit, Chain A, domain 1"/>
    <property type="match status" value="1"/>
</dbReference>
<protein>
    <recommendedName>
        <fullName evidence="1">Ubiquitin-like domain-containing protein</fullName>
    </recommendedName>
</protein>
<evidence type="ECO:0000313" key="3">
    <source>
        <dbReference type="Proteomes" id="UP001212152"/>
    </source>
</evidence>
<proteinExistence type="predicted"/>
<dbReference type="PROSITE" id="PS50053">
    <property type="entry name" value="UBIQUITIN_2"/>
    <property type="match status" value="1"/>
</dbReference>
<comment type="caution">
    <text evidence="2">The sequence shown here is derived from an EMBL/GenBank/DDBJ whole genome shotgun (WGS) entry which is preliminary data.</text>
</comment>
<dbReference type="InterPro" id="IPR022617">
    <property type="entry name" value="Rad60/SUMO-like_dom"/>
</dbReference>
<dbReference type="SMART" id="SM00213">
    <property type="entry name" value="UBQ"/>
    <property type="match status" value="1"/>
</dbReference>
<evidence type="ECO:0000259" key="1">
    <source>
        <dbReference type="PROSITE" id="PS50053"/>
    </source>
</evidence>
<dbReference type="InterPro" id="IPR000626">
    <property type="entry name" value="Ubiquitin-like_dom"/>
</dbReference>
<dbReference type="Proteomes" id="UP001212152">
    <property type="component" value="Unassembled WGS sequence"/>
</dbReference>
<dbReference type="AlphaFoldDB" id="A0AAD5XQV3"/>
<organism evidence="2 3">
    <name type="scientific">Geranomyces variabilis</name>
    <dbReference type="NCBI Taxonomy" id="109894"/>
    <lineage>
        <taxon>Eukaryota</taxon>
        <taxon>Fungi</taxon>
        <taxon>Fungi incertae sedis</taxon>
        <taxon>Chytridiomycota</taxon>
        <taxon>Chytridiomycota incertae sedis</taxon>
        <taxon>Chytridiomycetes</taxon>
        <taxon>Spizellomycetales</taxon>
        <taxon>Powellomycetaceae</taxon>
        <taxon>Geranomyces</taxon>
    </lineage>
</organism>
<gene>
    <name evidence="2" type="ORF">HDU87_004317</name>
</gene>
<feature type="domain" description="Ubiquitin-like" evidence="1">
    <location>
        <begin position="15"/>
        <end position="92"/>
    </location>
</feature>
<name>A0AAD5XQV3_9FUNG</name>
<dbReference type="EMBL" id="JADGJQ010000031">
    <property type="protein sequence ID" value="KAJ3177795.1"/>
    <property type="molecule type" value="Genomic_DNA"/>
</dbReference>
<reference evidence="2" key="1">
    <citation type="submission" date="2020-05" db="EMBL/GenBank/DDBJ databases">
        <title>Phylogenomic resolution of chytrid fungi.</title>
        <authorList>
            <person name="Stajich J.E."/>
            <person name="Amses K."/>
            <person name="Simmons R."/>
            <person name="Seto K."/>
            <person name="Myers J."/>
            <person name="Bonds A."/>
            <person name="Quandt C.A."/>
            <person name="Barry K."/>
            <person name="Liu P."/>
            <person name="Grigoriev I."/>
            <person name="Longcore J.E."/>
            <person name="James T.Y."/>
        </authorList>
    </citation>
    <scope>NUCLEOTIDE SEQUENCE</scope>
    <source>
        <strain evidence="2">JEL0379</strain>
    </source>
</reference>
<dbReference type="InterPro" id="IPR029071">
    <property type="entry name" value="Ubiquitin-like_domsf"/>
</dbReference>